<sequence length="342" mass="36280">MSNAVRLPASMTAIGSYRGLPVADPESMVNVEMALPVLRPHDILVRVAAVSVNPADVTRRASAPDTGEPTVLGFDAAGTVVALGPEASGYAVGDEVYYAGDVSRPGSNAEYHAVDSRIVGRKPANLTWAEAAAVPLTTITAWEAMFDKFKLTSTSTGTLLVVAGAGGVGSMLIQLAKKLTGMTVIATASREESRAWASALGADAVVDHSGDFVSNALAQVPDGVDYIFSPYSKNNVENYAKIGKAFAEICAIDGHAGLDLQPLMRKSISWHWEWMFTRSFYGTHDISAQRDILDRAAAMFEAGDLRTTLTREISGLTPENLRQAHALVESGRTIGKVVVTGR</sequence>
<dbReference type="Gene3D" id="3.90.180.10">
    <property type="entry name" value="Medium-chain alcohol dehydrogenases, catalytic domain"/>
    <property type="match status" value="1"/>
</dbReference>
<dbReference type="SUPFAM" id="SSF50129">
    <property type="entry name" value="GroES-like"/>
    <property type="match status" value="1"/>
</dbReference>
<name>A0A1I2AQR8_9ACTN</name>
<keyword evidence="2" id="KW-0862">Zinc</keyword>
<keyword evidence="2" id="KW-0479">Metal-binding</keyword>
<evidence type="ECO:0000256" key="2">
    <source>
        <dbReference type="RuleBase" id="RU364000"/>
    </source>
</evidence>
<keyword evidence="1" id="KW-0521">NADP</keyword>
<proteinExistence type="inferred from homology"/>
<dbReference type="SMART" id="SM00829">
    <property type="entry name" value="PKS_ER"/>
    <property type="match status" value="1"/>
</dbReference>
<feature type="domain" description="Enoyl reductase (ER)" evidence="3">
    <location>
        <begin position="23"/>
        <end position="339"/>
    </location>
</feature>
<dbReference type="CDD" id="cd08252">
    <property type="entry name" value="AL_MDR"/>
    <property type="match status" value="1"/>
</dbReference>
<keyword evidence="5" id="KW-1185">Reference proteome</keyword>
<dbReference type="InterPro" id="IPR011032">
    <property type="entry name" value="GroES-like_sf"/>
</dbReference>
<comment type="similarity">
    <text evidence="2">Belongs to the zinc-containing alcohol dehydrogenase family. Quinone oxidoreductase subfamily.</text>
</comment>
<dbReference type="PANTHER" id="PTHR44154">
    <property type="entry name" value="QUINONE OXIDOREDUCTASE"/>
    <property type="match status" value="1"/>
</dbReference>
<dbReference type="EMBL" id="FONG01000003">
    <property type="protein sequence ID" value="SFE46186.1"/>
    <property type="molecule type" value="Genomic_DNA"/>
</dbReference>
<dbReference type="InterPro" id="IPR013154">
    <property type="entry name" value="ADH-like_N"/>
</dbReference>
<dbReference type="NCBIfam" id="TIGR02817">
    <property type="entry name" value="adh_fam_1"/>
    <property type="match status" value="1"/>
</dbReference>
<accession>A0A1I2AQR8</accession>
<dbReference type="GO" id="GO:0008270">
    <property type="term" value="F:zinc ion binding"/>
    <property type="evidence" value="ECO:0007669"/>
    <property type="project" value="InterPro"/>
</dbReference>
<dbReference type="Pfam" id="PF08240">
    <property type="entry name" value="ADH_N"/>
    <property type="match status" value="1"/>
</dbReference>
<dbReference type="AlphaFoldDB" id="A0A1I2AQR8"/>
<dbReference type="GO" id="GO:0016491">
    <property type="term" value="F:oxidoreductase activity"/>
    <property type="evidence" value="ECO:0007669"/>
    <property type="project" value="UniProtKB-KW"/>
</dbReference>
<evidence type="ECO:0000313" key="5">
    <source>
        <dbReference type="Proteomes" id="UP000199323"/>
    </source>
</evidence>
<protein>
    <recommendedName>
        <fullName evidence="2">Zinc-type alcohol dehydrogenase-like protein</fullName>
    </recommendedName>
</protein>
<dbReference type="SUPFAM" id="SSF51735">
    <property type="entry name" value="NAD(P)-binding Rossmann-fold domains"/>
    <property type="match status" value="1"/>
</dbReference>
<dbReference type="InterPro" id="IPR020843">
    <property type="entry name" value="ER"/>
</dbReference>
<reference evidence="4 5" key="1">
    <citation type="submission" date="2016-10" db="EMBL/GenBank/DDBJ databases">
        <authorList>
            <person name="de Groot N.N."/>
        </authorList>
    </citation>
    <scope>NUCLEOTIDE SEQUENCE [LARGE SCALE GENOMIC DNA]</scope>
    <source>
        <strain evidence="4 5">CGMCC 4.3510</strain>
    </source>
</reference>
<dbReference type="InterPro" id="IPR036291">
    <property type="entry name" value="NAD(P)-bd_dom_sf"/>
</dbReference>
<dbReference type="InterPro" id="IPR014182">
    <property type="entry name" value="ADH_Zn_typ-1"/>
</dbReference>
<organism evidence="4 5">
    <name type="scientific">Actinacidiphila alni</name>
    <dbReference type="NCBI Taxonomy" id="380248"/>
    <lineage>
        <taxon>Bacteria</taxon>
        <taxon>Bacillati</taxon>
        <taxon>Actinomycetota</taxon>
        <taxon>Actinomycetes</taxon>
        <taxon>Kitasatosporales</taxon>
        <taxon>Streptomycetaceae</taxon>
        <taxon>Actinacidiphila</taxon>
    </lineage>
</organism>
<keyword evidence="2" id="KW-0560">Oxidoreductase</keyword>
<dbReference type="Pfam" id="PF13602">
    <property type="entry name" value="ADH_zinc_N_2"/>
    <property type="match status" value="1"/>
</dbReference>
<evidence type="ECO:0000256" key="1">
    <source>
        <dbReference type="ARBA" id="ARBA00022857"/>
    </source>
</evidence>
<gene>
    <name evidence="4" type="ORF">SAMN05216251_103186</name>
</gene>
<dbReference type="STRING" id="380248.SAMN05216251_103186"/>
<evidence type="ECO:0000313" key="4">
    <source>
        <dbReference type="EMBL" id="SFE46186.1"/>
    </source>
</evidence>
<dbReference type="PANTHER" id="PTHR44154:SF1">
    <property type="entry name" value="QUINONE OXIDOREDUCTASE"/>
    <property type="match status" value="1"/>
</dbReference>
<dbReference type="Gene3D" id="3.40.50.720">
    <property type="entry name" value="NAD(P)-binding Rossmann-like Domain"/>
    <property type="match status" value="1"/>
</dbReference>
<evidence type="ECO:0000259" key="3">
    <source>
        <dbReference type="SMART" id="SM00829"/>
    </source>
</evidence>
<dbReference type="InterPro" id="IPR051603">
    <property type="entry name" value="Zinc-ADH_QOR/CCCR"/>
</dbReference>
<dbReference type="Proteomes" id="UP000199323">
    <property type="component" value="Unassembled WGS sequence"/>
</dbReference>